<feature type="transmembrane region" description="Helical" evidence="1">
    <location>
        <begin position="32"/>
        <end position="55"/>
    </location>
</feature>
<evidence type="ECO:0000313" key="3">
    <source>
        <dbReference type="Proteomes" id="UP000184268"/>
    </source>
</evidence>
<keyword evidence="1" id="KW-0472">Membrane</keyword>
<dbReference type="AlphaFoldDB" id="A0A1M5TDS9"/>
<dbReference type="RefSeq" id="WP_067663332.1">
    <property type="nucleotide sequence ID" value="NZ_FQXG01000003.1"/>
</dbReference>
<reference evidence="2 3" key="1">
    <citation type="submission" date="2016-11" db="EMBL/GenBank/DDBJ databases">
        <authorList>
            <person name="Jaros S."/>
            <person name="Januszkiewicz K."/>
            <person name="Wedrychowicz H."/>
        </authorList>
    </citation>
    <scope>NUCLEOTIDE SEQUENCE [LARGE SCALE GENOMIC DNA]</scope>
    <source>
        <strain evidence="2 3">DSM 16917</strain>
    </source>
</reference>
<protein>
    <submittedName>
        <fullName evidence="2">Uncharacterized protein</fullName>
    </submittedName>
</protein>
<gene>
    <name evidence="2" type="ORF">SAMN02745129_2102</name>
</gene>
<organism evidence="2 3">
    <name type="scientific">Ferrimonas marina</name>
    <dbReference type="NCBI Taxonomy" id="299255"/>
    <lineage>
        <taxon>Bacteria</taxon>
        <taxon>Pseudomonadati</taxon>
        <taxon>Pseudomonadota</taxon>
        <taxon>Gammaproteobacteria</taxon>
        <taxon>Alteromonadales</taxon>
        <taxon>Ferrimonadaceae</taxon>
        <taxon>Ferrimonas</taxon>
    </lineage>
</organism>
<feature type="transmembrane region" description="Helical" evidence="1">
    <location>
        <begin position="61"/>
        <end position="78"/>
    </location>
</feature>
<evidence type="ECO:0000256" key="1">
    <source>
        <dbReference type="SAM" id="Phobius"/>
    </source>
</evidence>
<accession>A0A1M5TDS9</accession>
<proteinExistence type="predicted"/>
<name>A0A1M5TDS9_9GAMM</name>
<sequence length="174" mass="19612">MEKMSVFNFGYHVESNYFRFRQLYCVNSEGRVALSSVPFVMCMIVAIAVMGIVALLSSSGVIGFVVGVLAGAAGLAYVHQLNRRIFGDLKDRLSYLHSSPLDWVSTLASIQQLDERYLWAQESDVEAGLRYLRARLRDHDVESDGEDLYDNLVRFVFFAHGRLVESTQLHPTAD</sequence>
<dbReference type="STRING" id="299255.SAMN02745129_2102"/>
<keyword evidence="3" id="KW-1185">Reference proteome</keyword>
<dbReference type="EMBL" id="FQXG01000003">
    <property type="protein sequence ID" value="SHH48937.1"/>
    <property type="molecule type" value="Genomic_DNA"/>
</dbReference>
<evidence type="ECO:0000313" key="2">
    <source>
        <dbReference type="EMBL" id="SHH48937.1"/>
    </source>
</evidence>
<dbReference type="Proteomes" id="UP000184268">
    <property type="component" value="Unassembled WGS sequence"/>
</dbReference>
<keyword evidence="1" id="KW-1133">Transmembrane helix</keyword>
<keyword evidence="1" id="KW-0812">Transmembrane</keyword>